<keyword evidence="10 15" id="KW-0234">DNA repair</keyword>
<dbReference type="InterPro" id="IPR045562">
    <property type="entry name" value="RecG_dom3_C"/>
</dbReference>
<dbReference type="SUPFAM" id="SSF52540">
    <property type="entry name" value="P-loop containing nucleoside triphosphate hydrolases"/>
    <property type="match status" value="2"/>
</dbReference>
<dbReference type="InterPro" id="IPR033454">
    <property type="entry name" value="RecG_wedge"/>
</dbReference>
<feature type="domain" description="Helicase C-terminal" evidence="17">
    <location>
        <begin position="506"/>
        <end position="656"/>
    </location>
</feature>
<sequence>MLIEELEQPVSSLPGIGPAAAGNLGRLGIIAVRDLLSYWPRGYDDRSRENPIENFTRNPKINTVAYVIGHSWIGYGRMKTLKIHIRDKTSEAVLVCFNRNFLEKTLAPGSVFYLTGKFFYKYGEIQSSSFEVSKITGLTFTPLMPLEKLPPFSGGKILPVYSLKEGVGQKILRKAVEEALKAYAPVIDSVVPFRYFEDRRLFDIREAVKKIHFPGHIDEAEKARETLAYEELFKFEFFLGKRIIKKKGSLTFEVPGEVQNLPLILSPSQKKLLESLPFELTEDQKTVLGRINYDIDASPLPESGKAPVPMWRLLQGDVGSGKTLVAFLAALRIFDMGGQTAFLAPTELLARQHGENAAKLLEPLGVRIAFLTGTTTGKDRTLLLEALKNGNIDFLIGTHALFSKDVVYKDLKLAIIDEQHRFGVMQRSAIARKGNSPHLLMMSATPIPRSLALTVFGDLDVSVIKTMPKGRRPVITHLASLENDVKVYSFVRNLLAKGQQGYFVYPLIQREEDWEEEESETESFSTGLKSAREMYEKLSTVIFPEFPCALIHSKIPEDEQQEIMRKFKENKISVLVATSVVEVGVDVPNATFMVIEEAQRFGLAALHQLRGRVGRGELQAYCFLVYGKNLTEEGKQRLKVLHESQDGFYIAEEDLKLRGPGSARGIKQSGYISLGISDPLEDSELLEKAREDAFDFISRGGEIPETTHIGDKFY</sequence>
<comment type="catalytic activity">
    <reaction evidence="14 15">
        <text>ATP + H2O = ADP + phosphate + H(+)</text>
        <dbReference type="Rhea" id="RHEA:13065"/>
        <dbReference type="ChEBI" id="CHEBI:15377"/>
        <dbReference type="ChEBI" id="CHEBI:15378"/>
        <dbReference type="ChEBI" id="CHEBI:30616"/>
        <dbReference type="ChEBI" id="CHEBI:43474"/>
        <dbReference type="ChEBI" id="CHEBI:456216"/>
        <dbReference type="EC" id="5.6.2.4"/>
    </reaction>
</comment>
<organism evidence="18 19">
    <name type="scientific">Candidatus Gallitreponema excrementavium</name>
    <dbReference type="NCBI Taxonomy" id="2840840"/>
    <lineage>
        <taxon>Bacteria</taxon>
        <taxon>Pseudomonadati</taxon>
        <taxon>Spirochaetota</taxon>
        <taxon>Spirochaetia</taxon>
        <taxon>Spirochaetales</taxon>
        <taxon>Candidatus Gallitreponema</taxon>
    </lineage>
</organism>
<evidence type="ECO:0000256" key="6">
    <source>
        <dbReference type="ARBA" id="ARBA00022806"/>
    </source>
</evidence>
<dbReference type="InterPro" id="IPR047112">
    <property type="entry name" value="RecG/Mfd"/>
</dbReference>
<dbReference type="EC" id="5.6.2.4" evidence="13 15"/>
<evidence type="ECO:0000256" key="4">
    <source>
        <dbReference type="ARBA" id="ARBA00022763"/>
    </source>
</evidence>
<keyword evidence="4 15" id="KW-0227">DNA damage</keyword>
<dbReference type="Pfam" id="PF17191">
    <property type="entry name" value="RecG_wedge"/>
    <property type="match status" value="1"/>
</dbReference>
<dbReference type="InterPro" id="IPR027417">
    <property type="entry name" value="P-loop_NTPase"/>
</dbReference>
<dbReference type="Pfam" id="PF19833">
    <property type="entry name" value="RecG_dom3_C"/>
    <property type="match status" value="1"/>
</dbReference>
<dbReference type="EMBL" id="JADIMM010000042">
    <property type="protein sequence ID" value="MBO8457241.1"/>
    <property type="molecule type" value="Genomic_DNA"/>
</dbReference>
<protein>
    <recommendedName>
        <fullName evidence="2 15">ATP-dependent DNA helicase RecG</fullName>
        <ecNumber evidence="13 15">5.6.2.4</ecNumber>
    </recommendedName>
</protein>
<evidence type="ECO:0000256" key="13">
    <source>
        <dbReference type="ARBA" id="ARBA00034808"/>
    </source>
</evidence>
<dbReference type="NCBIfam" id="NF008168">
    <property type="entry name" value="PRK10917.2-2"/>
    <property type="match status" value="1"/>
</dbReference>
<dbReference type="PROSITE" id="PS51194">
    <property type="entry name" value="HELICASE_CTER"/>
    <property type="match status" value="1"/>
</dbReference>
<evidence type="ECO:0000256" key="8">
    <source>
        <dbReference type="ARBA" id="ARBA00023125"/>
    </source>
</evidence>
<name>A0A9D9HNT7_9SPIR</name>
<dbReference type="CDD" id="cd17992">
    <property type="entry name" value="DEXHc_RecG"/>
    <property type="match status" value="1"/>
</dbReference>
<keyword evidence="6 15" id="KW-0347">Helicase</keyword>
<evidence type="ECO:0000256" key="14">
    <source>
        <dbReference type="ARBA" id="ARBA00048988"/>
    </source>
</evidence>
<evidence type="ECO:0000256" key="10">
    <source>
        <dbReference type="ARBA" id="ARBA00023204"/>
    </source>
</evidence>
<dbReference type="PANTHER" id="PTHR47964:SF1">
    <property type="entry name" value="ATP-DEPENDENT DNA HELICASE HOMOLOG RECG, CHLOROPLASTIC"/>
    <property type="match status" value="1"/>
</dbReference>
<reference evidence="18" key="1">
    <citation type="submission" date="2020-10" db="EMBL/GenBank/DDBJ databases">
        <authorList>
            <person name="Gilroy R."/>
        </authorList>
    </citation>
    <scope>NUCLEOTIDE SEQUENCE</scope>
    <source>
        <strain evidence="18">10532</strain>
    </source>
</reference>
<dbReference type="PROSITE" id="PS51192">
    <property type="entry name" value="HELICASE_ATP_BIND_1"/>
    <property type="match status" value="1"/>
</dbReference>
<dbReference type="InterPro" id="IPR012340">
    <property type="entry name" value="NA-bd_OB-fold"/>
</dbReference>
<keyword evidence="8" id="KW-0238">DNA-binding</keyword>
<dbReference type="GO" id="GO:0006310">
    <property type="term" value="P:DNA recombination"/>
    <property type="evidence" value="ECO:0007669"/>
    <property type="project" value="UniProtKB-UniRule"/>
</dbReference>
<comment type="function">
    <text evidence="15">Plays a critical role in recombination and DNA repair. Helps process Holliday junction intermediates to mature products by catalyzing branch migration. Has replication fork regression activity, unwinds stalled or blocked replication forks to make a HJ that can be resolved. Has a DNA unwinding activity characteristic of a DNA helicase with 3'-5' polarity.</text>
</comment>
<evidence type="ECO:0000256" key="2">
    <source>
        <dbReference type="ARBA" id="ARBA00017846"/>
    </source>
</evidence>
<evidence type="ECO:0000256" key="7">
    <source>
        <dbReference type="ARBA" id="ARBA00022840"/>
    </source>
</evidence>
<feature type="domain" description="Helicase ATP-binding" evidence="16">
    <location>
        <begin position="303"/>
        <end position="464"/>
    </location>
</feature>
<keyword evidence="7 15" id="KW-0067">ATP-binding</keyword>
<dbReference type="GO" id="GO:0005524">
    <property type="term" value="F:ATP binding"/>
    <property type="evidence" value="ECO:0007669"/>
    <property type="project" value="UniProtKB-KW"/>
</dbReference>
<proteinExistence type="inferred from homology"/>
<dbReference type="GO" id="GO:0043138">
    <property type="term" value="F:3'-5' DNA helicase activity"/>
    <property type="evidence" value="ECO:0007669"/>
    <property type="project" value="UniProtKB-EC"/>
</dbReference>
<dbReference type="Gene3D" id="3.40.50.300">
    <property type="entry name" value="P-loop containing nucleotide triphosphate hydrolases"/>
    <property type="match status" value="2"/>
</dbReference>
<accession>A0A9D9HNT7</accession>
<dbReference type="NCBIfam" id="TIGR00643">
    <property type="entry name" value="recG"/>
    <property type="match status" value="1"/>
</dbReference>
<keyword evidence="5 15" id="KW-0378">Hydrolase</keyword>
<comment type="caution">
    <text evidence="18">The sequence shown here is derived from an EMBL/GenBank/DDBJ whole genome shotgun (WGS) entry which is preliminary data.</text>
</comment>
<evidence type="ECO:0000256" key="11">
    <source>
        <dbReference type="ARBA" id="ARBA00023235"/>
    </source>
</evidence>
<dbReference type="PANTHER" id="PTHR47964">
    <property type="entry name" value="ATP-DEPENDENT DNA HELICASE HOMOLOG RECG, CHLOROPLASTIC"/>
    <property type="match status" value="1"/>
</dbReference>
<evidence type="ECO:0000256" key="12">
    <source>
        <dbReference type="ARBA" id="ARBA00034617"/>
    </source>
</evidence>
<dbReference type="AlphaFoldDB" id="A0A9D9HNT7"/>
<evidence type="ECO:0000259" key="17">
    <source>
        <dbReference type="PROSITE" id="PS51194"/>
    </source>
</evidence>
<dbReference type="GO" id="GO:0006281">
    <property type="term" value="P:DNA repair"/>
    <property type="evidence" value="ECO:0007669"/>
    <property type="project" value="UniProtKB-UniRule"/>
</dbReference>
<keyword evidence="11" id="KW-0413">Isomerase</keyword>
<comment type="catalytic activity">
    <reaction evidence="12 15">
        <text>Couples ATP hydrolysis with the unwinding of duplex DNA by translocating in the 3'-5' direction.</text>
        <dbReference type="EC" id="5.6.2.4"/>
    </reaction>
</comment>
<dbReference type="GO" id="GO:0016787">
    <property type="term" value="F:hydrolase activity"/>
    <property type="evidence" value="ECO:0007669"/>
    <property type="project" value="UniProtKB-KW"/>
</dbReference>
<dbReference type="InterPro" id="IPR004609">
    <property type="entry name" value="ATP-dep_DNA_helicase_RecG"/>
</dbReference>
<dbReference type="InterPro" id="IPR001650">
    <property type="entry name" value="Helicase_C-like"/>
</dbReference>
<gene>
    <name evidence="18" type="primary">recG</name>
    <name evidence="18" type="ORF">IAA81_03320</name>
</gene>
<dbReference type="GO" id="GO:0003677">
    <property type="term" value="F:DNA binding"/>
    <property type="evidence" value="ECO:0007669"/>
    <property type="project" value="UniProtKB-KW"/>
</dbReference>
<comment type="similarity">
    <text evidence="1 15">Belongs to the helicase family. RecG subfamily.</text>
</comment>
<keyword evidence="9 15" id="KW-0233">DNA recombination</keyword>
<evidence type="ECO:0000256" key="3">
    <source>
        <dbReference type="ARBA" id="ARBA00022741"/>
    </source>
</evidence>
<evidence type="ECO:0000259" key="16">
    <source>
        <dbReference type="PROSITE" id="PS51192"/>
    </source>
</evidence>
<dbReference type="InterPro" id="IPR014001">
    <property type="entry name" value="Helicase_ATP-bd"/>
</dbReference>
<evidence type="ECO:0000313" key="18">
    <source>
        <dbReference type="EMBL" id="MBO8457241.1"/>
    </source>
</evidence>
<dbReference type="SUPFAM" id="SSF50249">
    <property type="entry name" value="Nucleic acid-binding proteins"/>
    <property type="match status" value="1"/>
</dbReference>
<dbReference type="InterPro" id="IPR011545">
    <property type="entry name" value="DEAD/DEAH_box_helicase_dom"/>
</dbReference>
<dbReference type="SMART" id="SM00487">
    <property type="entry name" value="DEXDc"/>
    <property type="match status" value="1"/>
</dbReference>
<keyword evidence="3 15" id="KW-0547">Nucleotide-binding</keyword>
<reference evidence="18" key="2">
    <citation type="journal article" date="2021" name="PeerJ">
        <title>Extensive microbial diversity within the chicken gut microbiome revealed by metagenomics and culture.</title>
        <authorList>
            <person name="Gilroy R."/>
            <person name="Ravi A."/>
            <person name="Getino M."/>
            <person name="Pursley I."/>
            <person name="Horton D.L."/>
            <person name="Alikhan N.F."/>
            <person name="Baker D."/>
            <person name="Gharbi K."/>
            <person name="Hall N."/>
            <person name="Watson M."/>
            <person name="Adriaenssens E.M."/>
            <person name="Foster-Nyarko E."/>
            <person name="Jarju S."/>
            <person name="Secka A."/>
            <person name="Antonio M."/>
            <person name="Oren A."/>
            <person name="Chaudhuri R.R."/>
            <person name="La Ragione R."/>
            <person name="Hildebrand F."/>
            <person name="Pallen M.J."/>
        </authorList>
    </citation>
    <scope>NUCLEOTIDE SEQUENCE</scope>
    <source>
        <strain evidence="18">10532</strain>
    </source>
</reference>
<dbReference type="Gene3D" id="2.40.50.140">
    <property type="entry name" value="Nucleic acid-binding proteins"/>
    <property type="match status" value="1"/>
</dbReference>
<dbReference type="Pfam" id="PF00271">
    <property type="entry name" value="Helicase_C"/>
    <property type="match status" value="1"/>
</dbReference>
<dbReference type="Pfam" id="PF00270">
    <property type="entry name" value="DEAD"/>
    <property type="match status" value="1"/>
</dbReference>
<dbReference type="SMART" id="SM00490">
    <property type="entry name" value="HELICc"/>
    <property type="match status" value="1"/>
</dbReference>
<evidence type="ECO:0000256" key="5">
    <source>
        <dbReference type="ARBA" id="ARBA00022801"/>
    </source>
</evidence>
<evidence type="ECO:0000256" key="15">
    <source>
        <dbReference type="RuleBase" id="RU363016"/>
    </source>
</evidence>
<evidence type="ECO:0000256" key="9">
    <source>
        <dbReference type="ARBA" id="ARBA00023172"/>
    </source>
</evidence>
<dbReference type="Proteomes" id="UP000823638">
    <property type="component" value="Unassembled WGS sequence"/>
</dbReference>
<dbReference type="NCBIfam" id="NF008165">
    <property type="entry name" value="PRK10917.1-3"/>
    <property type="match status" value="1"/>
</dbReference>
<evidence type="ECO:0000313" key="19">
    <source>
        <dbReference type="Proteomes" id="UP000823638"/>
    </source>
</evidence>
<evidence type="ECO:0000256" key="1">
    <source>
        <dbReference type="ARBA" id="ARBA00007504"/>
    </source>
</evidence>